<name>A0A0A9GPN5_ARUDO</name>
<organism evidence="1">
    <name type="scientific">Arundo donax</name>
    <name type="common">Giant reed</name>
    <name type="synonym">Donax arundinaceus</name>
    <dbReference type="NCBI Taxonomy" id="35708"/>
    <lineage>
        <taxon>Eukaryota</taxon>
        <taxon>Viridiplantae</taxon>
        <taxon>Streptophyta</taxon>
        <taxon>Embryophyta</taxon>
        <taxon>Tracheophyta</taxon>
        <taxon>Spermatophyta</taxon>
        <taxon>Magnoliopsida</taxon>
        <taxon>Liliopsida</taxon>
        <taxon>Poales</taxon>
        <taxon>Poaceae</taxon>
        <taxon>PACMAD clade</taxon>
        <taxon>Arundinoideae</taxon>
        <taxon>Arundineae</taxon>
        <taxon>Arundo</taxon>
    </lineage>
</organism>
<evidence type="ECO:0000313" key="1">
    <source>
        <dbReference type="EMBL" id="JAE25389.1"/>
    </source>
</evidence>
<dbReference type="AlphaFoldDB" id="A0A0A9GPN5"/>
<reference evidence="1" key="2">
    <citation type="journal article" date="2015" name="Data Brief">
        <title>Shoot transcriptome of the giant reed, Arundo donax.</title>
        <authorList>
            <person name="Barrero R.A."/>
            <person name="Guerrero F.D."/>
            <person name="Moolhuijzen P."/>
            <person name="Goolsby J.A."/>
            <person name="Tidwell J."/>
            <person name="Bellgard S.E."/>
            <person name="Bellgard M.I."/>
        </authorList>
    </citation>
    <scope>NUCLEOTIDE SEQUENCE</scope>
    <source>
        <tissue evidence="1">Shoot tissue taken approximately 20 cm above the soil surface</tissue>
    </source>
</reference>
<reference evidence="1" key="1">
    <citation type="submission" date="2014-09" db="EMBL/GenBank/DDBJ databases">
        <authorList>
            <person name="Magalhaes I.L.F."/>
            <person name="Oliveira U."/>
            <person name="Santos F.R."/>
            <person name="Vidigal T.H.D.A."/>
            <person name="Brescovit A.D."/>
            <person name="Santos A.J."/>
        </authorList>
    </citation>
    <scope>NUCLEOTIDE SEQUENCE</scope>
    <source>
        <tissue evidence="1">Shoot tissue taken approximately 20 cm above the soil surface</tissue>
    </source>
</reference>
<sequence length="73" mass="8295">MHICMCKTLTCSTNFLEFLCPSNGMPLLHHISTLSDIYLLHQTLTFQIYIPGPSIHDQYTCAICKNAYQEASQ</sequence>
<protein>
    <submittedName>
        <fullName evidence="1">Uncharacterized protein</fullName>
    </submittedName>
</protein>
<dbReference type="EMBL" id="GBRH01172507">
    <property type="protein sequence ID" value="JAE25389.1"/>
    <property type="molecule type" value="Transcribed_RNA"/>
</dbReference>
<accession>A0A0A9GPN5</accession>
<proteinExistence type="predicted"/>